<dbReference type="InterPro" id="IPR027417">
    <property type="entry name" value="P-loop_NTPase"/>
</dbReference>
<dbReference type="InterPro" id="IPR003593">
    <property type="entry name" value="AAA+_ATPase"/>
</dbReference>
<evidence type="ECO:0000313" key="2">
    <source>
        <dbReference type="EMBL" id="MBT2989746.1"/>
    </source>
</evidence>
<sequence>MNQQIRADHPDALVKLLSAGVRRLLLFGPPGIGKTTLAATLAHQLNLAGREVRCLAADPGMPAFGPPGAVSLGVWRQGEWKMEAFEALCSLDAARFRLPLIEAVGRLAGRAGQGTLLIDAPGVMRGVAGSELLTSIVAAAAVDLVAVLLRDDKTPPLQRELQALRVDLVEVAASPLARRPGKNSRDRERTRSWDNHLADAEVREISLNQVTSLGTPPRKAPEAWIGKQVAFLQDGASVGMAEIIAMDGDSLRLRLPPGERLSSSLLVRDAVRDRSGMLVTGKRFGDSVVRYLPPSDLVPDYPQTLQGGYRPMVQTGSASVLLMNGVFGDPQLHLRLAHQRRSLLFDLGDGTRLPGRVAHQVSDIFISHAHMDHICGFLWLLRARIGERESCRLYGPPGLATRIEHLIEGIHWDRIGDRGPRFEVSELDGDRLRRFVLQAGKPGRQHLGEKPVMEGVVLDENGFQIRAVTLDHGIPVVAYAFEPVMQINIRKERLLARDLEPGPWLTELKQLILQQRPESQLSLPNGEHATVKQLAEELTLISPGSKIVYATDLADTADNRDRLIALAEGAHTLFCESPFLQRDADQARRTGHLTTTACAEIATRASVRHLIPFHFSRRYEETPLQLYDEIAAHCPHVVRPTISSVTIAAGSNR</sequence>
<proteinExistence type="predicted"/>
<feature type="domain" description="AAA+ ATPase" evidence="1">
    <location>
        <begin position="20"/>
        <end position="167"/>
    </location>
</feature>
<comment type="caution">
    <text evidence="2">The sequence shown here is derived from an EMBL/GenBank/DDBJ whole genome shotgun (WGS) entry which is preliminary data.</text>
</comment>
<dbReference type="PANTHER" id="PTHR46018">
    <property type="entry name" value="ZINC PHOSPHODIESTERASE ELAC PROTEIN 1"/>
    <property type="match status" value="1"/>
</dbReference>
<gene>
    <name evidence="2" type="ORF">KME65_12355</name>
</gene>
<dbReference type="SUPFAM" id="SSF52540">
    <property type="entry name" value="P-loop containing nucleoside triphosphate hydrolases"/>
    <property type="match status" value="1"/>
</dbReference>
<dbReference type="AlphaFoldDB" id="A0A944QVV1"/>
<dbReference type="GO" id="GO:0042781">
    <property type="term" value="F:3'-tRNA processing endoribonuclease activity"/>
    <property type="evidence" value="ECO:0007669"/>
    <property type="project" value="TreeGrafter"/>
</dbReference>
<dbReference type="SUPFAM" id="SSF56281">
    <property type="entry name" value="Metallo-hydrolase/oxidoreductase"/>
    <property type="match status" value="1"/>
</dbReference>
<dbReference type="InterPro" id="IPR036866">
    <property type="entry name" value="RibonucZ/Hydroxyglut_hydro"/>
</dbReference>
<dbReference type="PANTHER" id="PTHR46018:SF7">
    <property type="entry name" value="RIBONUCLEASE Z"/>
    <property type="match status" value="1"/>
</dbReference>
<protein>
    <submittedName>
        <fullName evidence="2">AAA family ATPase</fullName>
    </submittedName>
</protein>
<dbReference type="EMBL" id="JAHHGM010000010">
    <property type="protein sequence ID" value="MBT2989746.1"/>
    <property type="molecule type" value="Genomic_DNA"/>
</dbReference>
<dbReference type="InterPro" id="IPR003959">
    <property type="entry name" value="ATPase_AAA_core"/>
</dbReference>
<dbReference type="Proteomes" id="UP000770889">
    <property type="component" value="Unassembled WGS sequence"/>
</dbReference>
<name>A0A944QVV1_9GAMM</name>
<dbReference type="Gene3D" id="3.60.15.10">
    <property type="entry name" value="Ribonuclease Z/Hydroxyacylglutathione hydrolase-like"/>
    <property type="match status" value="1"/>
</dbReference>
<reference evidence="2 3" key="1">
    <citation type="submission" date="2021-05" db="EMBL/GenBank/DDBJ databases">
        <title>Genetic and Functional Diversity in Clade A Lucinid endosymbionts from the Bahamas.</title>
        <authorList>
            <person name="Giani N.M."/>
            <person name="Engel A.S."/>
            <person name="Campbell B.J."/>
        </authorList>
    </citation>
    <scope>NUCLEOTIDE SEQUENCE [LARGE SCALE GENOMIC DNA]</scope>
    <source>
        <strain evidence="2">LUC16012Gg_MoonRockCtena</strain>
    </source>
</reference>
<evidence type="ECO:0000313" key="3">
    <source>
        <dbReference type="Proteomes" id="UP000770889"/>
    </source>
</evidence>
<dbReference type="SMART" id="SM00382">
    <property type="entry name" value="AAA"/>
    <property type="match status" value="1"/>
</dbReference>
<evidence type="ECO:0000259" key="1">
    <source>
        <dbReference type="SMART" id="SM00382"/>
    </source>
</evidence>
<organism evidence="2 3">
    <name type="scientific">Candidatus Thiodiazotropha taylori</name>
    <dbReference type="NCBI Taxonomy" id="2792791"/>
    <lineage>
        <taxon>Bacteria</taxon>
        <taxon>Pseudomonadati</taxon>
        <taxon>Pseudomonadota</taxon>
        <taxon>Gammaproteobacteria</taxon>
        <taxon>Chromatiales</taxon>
        <taxon>Sedimenticolaceae</taxon>
        <taxon>Candidatus Thiodiazotropha</taxon>
    </lineage>
</organism>
<accession>A0A944QVV1</accession>
<dbReference type="Pfam" id="PF00004">
    <property type="entry name" value="AAA"/>
    <property type="match status" value="1"/>
</dbReference>
<dbReference type="Gene3D" id="3.40.50.300">
    <property type="entry name" value="P-loop containing nucleotide triphosphate hydrolases"/>
    <property type="match status" value="1"/>
</dbReference>